<comment type="caution">
    <text evidence="2">The sequence shown here is derived from an EMBL/GenBank/DDBJ whole genome shotgun (WGS) entry which is preliminary data.</text>
</comment>
<dbReference type="EMBL" id="QXFV01000035">
    <property type="protein sequence ID" value="KAE9051713.1"/>
    <property type="molecule type" value="Genomic_DNA"/>
</dbReference>
<name>A0A6A3PGR1_9STRA</name>
<organism evidence="2 3">
    <name type="scientific">Phytophthora rubi</name>
    <dbReference type="NCBI Taxonomy" id="129364"/>
    <lineage>
        <taxon>Eukaryota</taxon>
        <taxon>Sar</taxon>
        <taxon>Stramenopiles</taxon>
        <taxon>Oomycota</taxon>
        <taxon>Peronosporomycetes</taxon>
        <taxon>Peronosporales</taxon>
        <taxon>Peronosporaceae</taxon>
        <taxon>Phytophthora</taxon>
    </lineage>
</organism>
<accession>A0A6A3PGR1</accession>
<dbReference type="PANTHER" id="PTHR37069:SF2">
    <property type="entry name" value="PIGGYBAC TRANSPOSABLE ELEMENT-DERIVED PROTEIN DOMAIN-CONTAINING PROTEIN"/>
    <property type="match status" value="1"/>
</dbReference>
<dbReference type="AlphaFoldDB" id="A0A6A3PGR1"/>
<dbReference type="Proteomes" id="UP000429607">
    <property type="component" value="Unassembled WGS sequence"/>
</dbReference>
<dbReference type="PANTHER" id="PTHR37069">
    <property type="entry name" value="DDE_TNP_1_7 DOMAIN-CONTAINING PROTEIN"/>
    <property type="match status" value="1"/>
</dbReference>
<sequence length="156" mass="17543">MSSQGKRKVTTQEPSAAKRSRRDLRSSTATTTEDTHDDSVYFKELWRLLRSQGWTSKPPPLRRGLDTGYRYIRPGCSASGQEGIDFFVGEQALVEHYKTSQDDAGRIVIDGDTILVRSSQLLNPQRIRIVVMLGVVLAGKHARKVLKLSLVARKKF</sequence>
<evidence type="ECO:0000313" key="3">
    <source>
        <dbReference type="Proteomes" id="UP000429607"/>
    </source>
</evidence>
<evidence type="ECO:0000256" key="1">
    <source>
        <dbReference type="SAM" id="MobiDB-lite"/>
    </source>
</evidence>
<protein>
    <submittedName>
        <fullName evidence="2">Uncharacterized protein</fullName>
    </submittedName>
</protein>
<evidence type="ECO:0000313" key="2">
    <source>
        <dbReference type="EMBL" id="KAE9051713.1"/>
    </source>
</evidence>
<gene>
    <name evidence="2" type="ORF">PR001_g1193</name>
</gene>
<reference evidence="2 3" key="1">
    <citation type="submission" date="2018-09" db="EMBL/GenBank/DDBJ databases">
        <title>Genomic investigation of the strawberry pathogen Phytophthora fragariae indicates pathogenicity is determined by transcriptional variation in three key races.</title>
        <authorList>
            <person name="Adams T.M."/>
            <person name="Armitage A.D."/>
            <person name="Sobczyk M.K."/>
            <person name="Bates H.J."/>
            <person name="Dunwell J.M."/>
            <person name="Nellist C.F."/>
            <person name="Harrison R.J."/>
        </authorList>
    </citation>
    <scope>NUCLEOTIDE SEQUENCE [LARGE SCALE GENOMIC DNA]</scope>
    <source>
        <strain evidence="2 3">SCRP249</strain>
    </source>
</reference>
<feature type="region of interest" description="Disordered" evidence="1">
    <location>
        <begin position="1"/>
        <end position="35"/>
    </location>
</feature>
<proteinExistence type="predicted"/>